<dbReference type="Proteomes" id="UP000256220">
    <property type="component" value="Unassembled WGS sequence"/>
</dbReference>
<protein>
    <recommendedName>
        <fullName evidence="4">SH3b domain-containing protein</fullName>
    </recommendedName>
</protein>
<comment type="caution">
    <text evidence="2">The sequence shown here is derived from an EMBL/GenBank/DDBJ whole genome shotgun (WGS) entry which is preliminary data.</text>
</comment>
<evidence type="ECO:0000313" key="2">
    <source>
        <dbReference type="EMBL" id="KFU82062.1"/>
    </source>
</evidence>
<sequence length="118" mass="12356">MFKRFLISLSMLIAALGFSTSAAFAAASPAVPDKTVVQVGVADVEPQATCSYRTKQAINIHSRPDRSSSIAGTLGSGAYIYNVTCDNVVGGNYSSCGGGNLWKYIGSGWVATKCLVRL</sequence>
<reference evidence="2 3" key="1">
    <citation type="journal article" date="2014" name="Genome Announc.">
        <title>Draft Genome Sequence of Amycolatopsis lurida NRRL 2430, Producer of the Glycopeptide Family Antibiotic Ristocetin.</title>
        <authorList>
            <person name="Kwun M.J."/>
            <person name="Hong H.J."/>
        </authorList>
    </citation>
    <scope>NUCLEOTIDE SEQUENCE [LARGE SCALE GENOMIC DNA]</scope>
    <source>
        <strain evidence="2 3">NRRL 2430</strain>
    </source>
</reference>
<evidence type="ECO:0000256" key="1">
    <source>
        <dbReference type="SAM" id="SignalP"/>
    </source>
</evidence>
<feature type="chain" id="PRO_5039310304" description="SH3b domain-containing protein" evidence="1">
    <location>
        <begin position="26"/>
        <end position="118"/>
    </location>
</feature>
<keyword evidence="3" id="KW-1185">Reference proteome</keyword>
<proteinExistence type="predicted"/>
<dbReference type="AlphaFoldDB" id="A0A2P2FZB0"/>
<dbReference type="EMBL" id="JFBM01000004">
    <property type="protein sequence ID" value="KFU82062.1"/>
    <property type="molecule type" value="Genomic_DNA"/>
</dbReference>
<organism evidence="2 3">
    <name type="scientific">Amycolatopsis lurida NRRL 2430</name>
    <dbReference type="NCBI Taxonomy" id="1460371"/>
    <lineage>
        <taxon>Bacteria</taxon>
        <taxon>Bacillati</taxon>
        <taxon>Actinomycetota</taxon>
        <taxon>Actinomycetes</taxon>
        <taxon>Pseudonocardiales</taxon>
        <taxon>Pseudonocardiaceae</taxon>
        <taxon>Amycolatopsis</taxon>
    </lineage>
</organism>
<dbReference type="RefSeq" id="WP_034307224.1">
    <property type="nucleotide sequence ID" value="NZ_JFBM01000004.1"/>
</dbReference>
<feature type="signal peptide" evidence="1">
    <location>
        <begin position="1"/>
        <end position="25"/>
    </location>
</feature>
<keyword evidence="1" id="KW-0732">Signal</keyword>
<accession>A0A2P2FZB0</accession>
<evidence type="ECO:0000313" key="3">
    <source>
        <dbReference type="Proteomes" id="UP000256220"/>
    </source>
</evidence>
<name>A0A2P2FZB0_AMYLU</name>
<evidence type="ECO:0008006" key="4">
    <source>
        <dbReference type="Google" id="ProtNLM"/>
    </source>
</evidence>
<gene>
    <name evidence="2" type="ORF">BB31_06905</name>
</gene>